<dbReference type="InterPro" id="IPR017853">
    <property type="entry name" value="GH"/>
</dbReference>
<comment type="catalytic activity">
    <reaction evidence="1">
        <text>Hydrolysis of terminal non-reducing N-acetyl-D-hexosamine residues in N-acetyl-beta-D-hexosaminides.</text>
        <dbReference type="EC" id="3.2.1.52"/>
    </reaction>
</comment>
<feature type="chain" id="PRO_5010320392" description="beta-N-acetylhexosaminidase" evidence="6">
    <location>
        <begin position="19"/>
        <end position="624"/>
    </location>
</feature>
<dbReference type="RefSeq" id="WP_042019634.1">
    <property type="nucleotide sequence ID" value="NZ_CDBW01000013.1"/>
</dbReference>
<dbReference type="Gene3D" id="3.40.50.1700">
    <property type="entry name" value="Glycoside hydrolase family 3 C-terminal domain"/>
    <property type="match status" value="1"/>
</dbReference>
<feature type="signal peptide" evidence="6">
    <location>
        <begin position="1"/>
        <end position="18"/>
    </location>
</feature>
<evidence type="ECO:0000256" key="6">
    <source>
        <dbReference type="SAM" id="SignalP"/>
    </source>
</evidence>
<dbReference type="PROSITE" id="PS00775">
    <property type="entry name" value="GLYCOSYL_HYDROL_F3"/>
    <property type="match status" value="1"/>
</dbReference>
<dbReference type="InterPro" id="IPR036962">
    <property type="entry name" value="Glyco_hydro_3_N_sf"/>
</dbReference>
<evidence type="ECO:0000313" key="8">
    <source>
        <dbReference type="EMBL" id="OHY94782.1"/>
    </source>
</evidence>
<evidence type="ECO:0000259" key="7">
    <source>
        <dbReference type="Pfam" id="PF00933"/>
    </source>
</evidence>
<dbReference type="InterPro" id="IPR036881">
    <property type="entry name" value="Glyco_hydro_3_C_sf"/>
</dbReference>
<gene>
    <name evidence="8" type="ORF">BJD16_10145</name>
</gene>
<dbReference type="PRINTS" id="PR00133">
    <property type="entry name" value="GLHYDRLASE3"/>
</dbReference>
<feature type="domain" description="Glycoside hydrolase family 3 N-terminal" evidence="7">
    <location>
        <begin position="46"/>
        <end position="391"/>
    </location>
</feature>
<dbReference type="AlphaFoldDB" id="A0A1S2D1F8"/>
<dbReference type="GO" id="GO:0009254">
    <property type="term" value="P:peptidoglycan turnover"/>
    <property type="evidence" value="ECO:0007669"/>
    <property type="project" value="TreeGrafter"/>
</dbReference>
<name>A0A1S2D1F8_AERSO</name>
<dbReference type="STRING" id="646.BJD16_10145"/>
<comment type="similarity">
    <text evidence="2">Belongs to the glycosyl hydrolase 3 family.</text>
</comment>
<dbReference type="EMBL" id="MKFU01000005">
    <property type="protein sequence ID" value="OHY94782.1"/>
    <property type="molecule type" value="Genomic_DNA"/>
</dbReference>
<dbReference type="InterPro" id="IPR019800">
    <property type="entry name" value="Glyco_hydro_3_AS"/>
</dbReference>
<dbReference type="GO" id="GO:0005975">
    <property type="term" value="P:carbohydrate metabolic process"/>
    <property type="evidence" value="ECO:0007669"/>
    <property type="project" value="InterPro"/>
</dbReference>
<accession>A0A1S2D1F8</accession>
<proteinExistence type="inferred from homology"/>
<dbReference type="GO" id="GO:0004563">
    <property type="term" value="F:beta-N-acetylhexosaminidase activity"/>
    <property type="evidence" value="ECO:0007669"/>
    <property type="project" value="UniProtKB-EC"/>
</dbReference>
<keyword evidence="6" id="KW-0732">Signal</keyword>
<protein>
    <recommendedName>
        <fullName evidence="3">beta-N-acetylhexosaminidase</fullName>
        <ecNumber evidence="3">3.2.1.52</ecNumber>
    </recommendedName>
</protein>
<organism evidence="8 9">
    <name type="scientific">Aeromonas sobria</name>
    <dbReference type="NCBI Taxonomy" id="646"/>
    <lineage>
        <taxon>Bacteria</taxon>
        <taxon>Pseudomonadati</taxon>
        <taxon>Pseudomonadota</taxon>
        <taxon>Gammaproteobacteria</taxon>
        <taxon>Aeromonadales</taxon>
        <taxon>Aeromonadaceae</taxon>
        <taxon>Aeromonas</taxon>
    </lineage>
</organism>
<evidence type="ECO:0000313" key="9">
    <source>
        <dbReference type="Proteomes" id="UP000179934"/>
    </source>
</evidence>
<evidence type="ECO:0000256" key="2">
    <source>
        <dbReference type="ARBA" id="ARBA00005336"/>
    </source>
</evidence>
<dbReference type="SUPFAM" id="SSF51445">
    <property type="entry name" value="(Trans)glycosidases"/>
    <property type="match status" value="1"/>
</dbReference>
<dbReference type="InterPro" id="IPR001764">
    <property type="entry name" value="Glyco_hydro_3_N"/>
</dbReference>
<sequence>MKKLAPLTSLLLAMGANAAPLAQEKLQILWQQPQQSAQQIIDHMSLREMIGQTLMLDFRAWGKDDKEQPIPFNVMNKEVTDIIYKYRLGSVILFRENLITTEQTVKLINDIQAARDGLPLFISVDQEGGYVTRLREGTEMPGNMALGATRNPALAELSGMIHGAELASLGFNLNFGPVVDVNSNQNNPVIGVRSYSDEHPMVTTMANSYVKGIHKYNILTSAKHFPGHGNVAVDSHFGLPEVPYSVKEWSQTDLPPFVNTLANGVDTVMTAHVVFPSLDDSKLTTLKGEKMGTPATLSKKIIDGVLRKQLKFDGLVLTDAMDMGAISSNFDMNWAVATAYKAGVDMPLMPIPMWGDDARIKLDNLYGYLTEQADQDPELKARIKESAKRVVLSKLKNRIDAEPKDVAKALAVVASAQHKQFEDMVAENAVTLIKNDGVLPVALNSGKKILVISDEQPRSDMMTKHIQNLAKQLDLTAVETTARKVTLMNNDLDTEALQRDIAHNDLVILATYNLAANPVNAQKIINIANKASKKLVVISTRNPYDIAYLNGVQANMAIYGITGFDITNNNRNSLETNIKAGILTLFKNPDTAAPLNNPTGKLPVNIKTEDGKNVLFPINHGLNF</sequence>
<dbReference type="Gene3D" id="3.20.20.300">
    <property type="entry name" value="Glycoside hydrolase, family 3, N-terminal domain"/>
    <property type="match status" value="1"/>
</dbReference>
<comment type="caution">
    <text evidence="8">The sequence shown here is derived from an EMBL/GenBank/DDBJ whole genome shotgun (WGS) entry which is preliminary data.</text>
</comment>
<dbReference type="Pfam" id="PF00933">
    <property type="entry name" value="Glyco_hydro_3"/>
    <property type="match status" value="1"/>
</dbReference>
<evidence type="ECO:0000256" key="5">
    <source>
        <dbReference type="ARBA" id="ARBA00023295"/>
    </source>
</evidence>
<dbReference type="EC" id="3.2.1.52" evidence="3"/>
<evidence type="ECO:0000256" key="1">
    <source>
        <dbReference type="ARBA" id="ARBA00001231"/>
    </source>
</evidence>
<dbReference type="GeneID" id="58921632"/>
<reference evidence="8 9" key="1">
    <citation type="submission" date="2016-09" db="EMBL/GenBank/DDBJ databases">
        <title>Draft Genome Sequence of Aeromonas sobria Strain 08005, Isolated from Sick Rana catesbeiana.</title>
        <authorList>
            <person name="Yang Q."/>
        </authorList>
    </citation>
    <scope>NUCLEOTIDE SEQUENCE [LARGE SCALE GENOMIC DNA]</scope>
    <source>
        <strain evidence="8 9">08005</strain>
    </source>
</reference>
<keyword evidence="4 8" id="KW-0378">Hydrolase</keyword>
<dbReference type="PANTHER" id="PTHR30480">
    <property type="entry name" value="BETA-HEXOSAMINIDASE-RELATED"/>
    <property type="match status" value="1"/>
</dbReference>
<dbReference type="PANTHER" id="PTHR30480:SF13">
    <property type="entry name" value="BETA-HEXOSAMINIDASE"/>
    <property type="match status" value="1"/>
</dbReference>
<dbReference type="InterPro" id="IPR050226">
    <property type="entry name" value="NagZ_Beta-hexosaminidase"/>
</dbReference>
<dbReference type="OrthoDB" id="9786661at2"/>
<keyword evidence="5" id="KW-0326">Glycosidase</keyword>
<dbReference type="Proteomes" id="UP000179934">
    <property type="component" value="Unassembled WGS sequence"/>
</dbReference>
<evidence type="ECO:0000256" key="4">
    <source>
        <dbReference type="ARBA" id="ARBA00022801"/>
    </source>
</evidence>
<evidence type="ECO:0000256" key="3">
    <source>
        <dbReference type="ARBA" id="ARBA00012663"/>
    </source>
</evidence>